<dbReference type="PROSITE" id="PS00583">
    <property type="entry name" value="PFKB_KINASES_1"/>
    <property type="match status" value="1"/>
</dbReference>
<gene>
    <name evidence="13" type="ORF">DCAF_LOCUS235</name>
</gene>
<dbReference type="GO" id="GO:0008865">
    <property type="term" value="F:fructokinase activity"/>
    <property type="evidence" value="ECO:0007669"/>
    <property type="project" value="UniProtKB-EC"/>
</dbReference>
<evidence type="ECO:0000256" key="7">
    <source>
        <dbReference type="ARBA" id="ARBA00023277"/>
    </source>
</evidence>
<dbReference type="InterPro" id="IPR050306">
    <property type="entry name" value="PfkB_Carbo_kinase"/>
</dbReference>
<name>A0AAV1QNW0_9ROSI</name>
<comment type="caution">
    <text evidence="13">The sequence shown here is derived from an EMBL/GenBank/DDBJ whole genome shotgun (WGS) entry which is preliminary data.</text>
</comment>
<evidence type="ECO:0000313" key="13">
    <source>
        <dbReference type="EMBL" id="CAK7322624.1"/>
    </source>
</evidence>
<evidence type="ECO:0000313" key="14">
    <source>
        <dbReference type="Proteomes" id="UP001314170"/>
    </source>
</evidence>
<dbReference type="InterPro" id="IPR029056">
    <property type="entry name" value="Ribokinase-like"/>
</dbReference>
<proteinExistence type="inferred from homology"/>
<keyword evidence="6" id="KW-0067">ATP-binding</keyword>
<evidence type="ECO:0000256" key="8">
    <source>
        <dbReference type="ARBA" id="ARBA00037195"/>
    </source>
</evidence>
<dbReference type="PRINTS" id="PR00990">
    <property type="entry name" value="RIBOKINASE"/>
</dbReference>
<comment type="similarity">
    <text evidence="2 11">Belongs to the carbohydrate kinase PfkB family.</text>
</comment>
<dbReference type="SUPFAM" id="SSF53613">
    <property type="entry name" value="Ribokinase-like"/>
    <property type="match status" value="1"/>
</dbReference>
<dbReference type="PROSITE" id="PS00584">
    <property type="entry name" value="PFKB_KINASES_2"/>
    <property type="match status" value="1"/>
</dbReference>
<dbReference type="InterPro" id="IPR002173">
    <property type="entry name" value="Carboh/pur_kinase_PfkB_CS"/>
</dbReference>
<dbReference type="PANTHER" id="PTHR43085">
    <property type="entry name" value="HEXOKINASE FAMILY MEMBER"/>
    <property type="match status" value="1"/>
</dbReference>
<evidence type="ECO:0000259" key="12">
    <source>
        <dbReference type="Pfam" id="PF00294"/>
    </source>
</evidence>
<dbReference type="GO" id="GO:0006000">
    <property type="term" value="P:fructose metabolic process"/>
    <property type="evidence" value="ECO:0007669"/>
    <property type="project" value="TreeGrafter"/>
</dbReference>
<dbReference type="EMBL" id="CAWUPB010000027">
    <property type="protein sequence ID" value="CAK7322624.1"/>
    <property type="molecule type" value="Genomic_DNA"/>
</dbReference>
<evidence type="ECO:0000256" key="5">
    <source>
        <dbReference type="ARBA" id="ARBA00022777"/>
    </source>
</evidence>
<reference evidence="13 14" key="1">
    <citation type="submission" date="2024-01" db="EMBL/GenBank/DDBJ databases">
        <authorList>
            <person name="Waweru B."/>
        </authorList>
    </citation>
    <scope>NUCLEOTIDE SEQUENCE [LARGE SCALE GENOMIC DNA]</scope>
</reference>
<dbReference type="EC" id="2.7.1.4" evidence="9"/>
<evidence type="ECO:0000256" key="6">
    <source>
        <dbReference type="ARBA" id="ARBA00022840"/>
    </source>
</evidence>
<dbReference type="Pfam" id="PF00294">
    <property type="entry name" value="PfkB"/>
    <property type="match status" value="1"/>
</dbReference>
<sequence length="422" mass="45780">MNKVFKLIRFRSDQIECKTNDGSKLIGCKYTKKSDPNRSLVIPNIGESVLTREPPKDSHRVGRLLDKTMGVRYPPKQTCKTVASTSLVLSHSPAMASNGANDKSLIVSFGEMLIDFVPTASGVSLAEAPGFLKAPGGAPANVAIAVARLGGKAAFVGKLGDDEFGHMLAGILKENNVIATGINFDTGARTALAFVTLRADGEREFMFYRNPSADMLLKPEELNLELIRSAKVFHYGSISLIVEPCRSAHLEAMKEAKKAGALLSYDPNLRLPLWPSAEEAREQILSIWDEADLVKVSDVELEFLTGSDKIDDESALTLWRPNFKLLLVTLGENGCKYYTKNFHGSVDAFHVETVDTTGAGDSFIGALLTKLVDDQSVLEDEARLREILRFANACGAITTTKKGAIPALPTPAEALKLLNAKK</sequence>
<evidence type="ECO:0000256" key="11">
    <source>
        <dbReference type="RuleBase" id="RU003704"/>
    </source>
</evidence>
<evidence type="ECO:0000256" key="1">
    <source>
        <dbReference type="ARBA" id="ARBA00004727"/>
    </source>
</evidence>
<evidence type="ECO:0000256" key="4">
    <source>
        <dbReference type="ARBA" id="ARBA00022741"/>
    </source>
</evidence>
<evidence type="ECO:0000256" key="10">
    <source>
        <dbReference type="ARBA" id="ARBA00048451"/>
    </source>
</evidence>
<evidence type="ECO:0000256" key="9">
    <source>
        <dbReference type="ARBA" id="ARBA00038887"/>
    </source>
</evidence>
<accession>A0AAV1QNW0</accession>
<comment type="catalytic activity">
    <reaction evidence="10">
        <text>D-fructose + ATP = D-fructose 6-phosphate + ADP + H(+)</text>
        <dbReference type="Rhea" id="RHEA:16125"/>
        <dbReference type="ChEBI" id="CHEBI:15378"/>
        <dbReference type="ChEBI" id="CHEBI:30616"/>
        <dbReference type="ChEBI" id="CHEBI:37721"/>
        <dbReference type="ChEBI" id="CHEBI:61527"/>
        <dbReference type="ChEBI" id="CHEBI:456216"/>
        <dbReference type="EC" id="2.7.1.4"/>
    </reaction>
</comment>
<keyword evidence="4" id="KW-0547">Nucleotide-binding</keyword>
<dbReference type="Gene3D" id="3.40.1190.20">
    <property type="match status" value="1"/>
</dbReference>
<keyword evidence="3 11" id="KW-0808">Transferase</keyword>
<dbReference type="InterPro" id="IPR002139">
    <property type="entry name" value="Ribo/fructo_kinase"/>
</dbReference>
<keyword evidence="7" id="KW-0119">Carbohydrate metabolism</keyword>
<comment type="pathway">
    <text evidence="1">Glycan biosynthesis; starch biosynthesis.</text>
</comment>
<evidence type="ECO:0000256" key="2">
    <source>
        <dbReference type="ARBA" id="ARBA00010688"/>
    </source>
</evidence>
<dbReference type="FunFam" id="3.40.1190.20:FF:000005">
    <property type="entry name" value="Probable fructokinase-2"/>
    <property type="match status" value="1"/>
</dbReference>
<dbReference type="AlphaFoldDB" id="A0AAV1QNW0"/>
<dbReference type="GO" id="GO:0005829">
    <property type="term" value="C:cytosol"/>
    <property type="evidence" value="ECO:0007669"/>
    <property type="project" value="TreeGrafter"/>
</dbReference>
<dbReference type="Proteomes" id="UP001314170">
    <property type="component" value="Unassembled WGS sequence"/>
</dbReference>
<keyword evidence="14" id="KW-1185">Reference proteome</keyword>
<keyword evidence="5 11" id="KW-0418">Kinase</keyword>
<dbReference type="InterPro" id="IPR011611">
    <property type="entry name" value="PfkB_dom"/>
</dbReference>
<evidence type="ECO:0000256" key="3">
    <source>
        <dbReference type="ARBA" id="ARBA00022679"/>
    </source>
</evidence>
<feature type="domain" description="Carbohydrate kinase PfkB" evidence="12">
    <location>
        <begin position="104"/>
        <end position="410"/>
    </location>
</feature>
<dbReference type="CDD" id="cd01167">
    <property type="entry name" value="bac_FRK"/>
    <property type="match status" value="1"/>
</dbReference>
<organism evidence="13 14">
    <name type="scientific">Dovyalis caffra</name>
    <dbReference type="NCBI Taxonomy" id="77055"/>
    <lineage>
        <taxon>Eukaryota</taxon>
        <taxon>Viridiplantae</taxon>
        <taxon>Streptophyta</taxon>
        <taxon>Embryophyta</taxon>
        <taxon>Tracheophyta</taxon>
        <taxon>Spermatophyta</taxon>
        <taxon>Magnoliopsida</taxon>
        <taxon>eudicotyledons</taxon>
        <taxon>Gunneridae</taxon>
        <taxon>Pentapetalae</taxon>
        <taxon>rosids</taxon>
        <taxon>fabids</taxon>
        <taxon>Malpighiales</taxon>
        <taxon>Salicaceae</taxon>
        <taxon>Flacourtieae</taxon>
        <taxon>Dovyalis</taxon>
    </lineage>
</organism>
<comment type="function">
    <text evidence="8">May play an important role in maintaining the flux of carbon towards starch formation.</text>
</comment>
<dbReference type="PANTHER" id="PTHR43085:SF24">
    <property type="entry name" value="FRUCTOKINASE-4-RELATED"/>
    <property type="match status" value="1"/>
</dbReference>
<protein>
    <recommendedName>
        <fullName evidence="9">fructokinase</fullName>
        <ecNumber evidence="9">2.7.1.4</ecNumber>
    </recommendedName>
</protein>
<dbReference type="GO" id="GO:0005524">
    <property type="term" value="F:ATP binding"/>
    <property type="evidence" value="ECO:0007669"/>
    <property type="project" value="UniProtKB-KW"/>
</dbReference>